<name>A0AA35TB79_GEOBA</name>
<evidence type="ECO:0000256" key="1">
    <source>
        <dbReference type="ARBA" id="ARBA00007381"/>
    </source>
</evidence>
<dbReference type="InterPro" id="IPR043129">
    <property type="entry name" value="ATPase_NBD"/>
</dbReference>
<dbReference type="AlphaFoldDB" id="A0AA35TB79"/>
<comment type="caution">
    <text evidence="5">The sequence shown here is derived from an EMBL/GenBank/DDBJ whole genome shotgun (WGS) entry which is preliminary data.</text>
</comment>
<evidence type="ECO:0000256" key="4">
    <source>
        <dbReference type="SAM" id="MobiDB-lite"/>
    </source>
</evidence>
<keyword evidence="3" id="KW-0067">ATP-binding</keyword>
<dbReference type="SUPFAM" id="SSF100920">
    <property type="entry name" value="Heat shock protein 70kD (HSP70), peptide-binding domain"/>
    <property type="match status" value="1"/>
</dbReference>
<dbReference type="InterPro" id="IPR029048">
    <property type="entry name" value="HSP70_C_sf"/>
</dbReference>
<dbReference type="InterPro" id="IPR018181">
    <property type="entry name" value="Heat_shock_70_CS"/>
</dbReference>
<protein>
    <submittedName>
        <fullName evidence="5">Chaperone protein DnaK</fullName>
    </submittedName>
</protein>
<keyword evidence="6" id="KW-1185">Reference proteome</keyword>
<dbReference type="InterPro" id="IPR013126">
    <property type="entry name" value="Hsp_70_fam"/>
</dbReference>
<evidence type="ECO:0000256" key="3">
    <source>
        <dbReference type="ARBA" id="ARBA00022840"/>
    </source>
</evidence>
<feature type="compositionally biased region" description="Low complexity" evidence="4">
    <location>
        <begin position="440"/>
        <end position="459"/>
    </location>
</feature>
<dbReference type="FunFam" id="3.30.420.40:FF:000545">
    <property type="entry name" value="Endoplasmic reticulum chaperone BiP"/>
    <property type="match status" value="1"/>
</dbReference>
<dbReference type="FunFam" id="2.60.34.10:FF:000014">
    <property type="entry name" value="Chaperone protein DnaK HSP70"/>
    <property type="match status" value="1"/>
</dbReference>
<organism evidence="5 6">
    <name type="scientific">Geodia barretti</name>
    <name type="common">Barrett's horny sponge</name>
    <dbReference type="NCBI Taxonomy" id="519541"/>
    <lineage>
        <taxon>Eukaryota</taxon>
        <taxon>Metazoa</taxon>
        <taxon>Porifera</taxon>
        <taxon>Demospongiae</taxon>
        <taxon>Heteroscleromorpha</taxon>
        <taxon>Tetractinellida</taxon>
        <taxon>Astrophorina</taxon>
        <taxon>Geodiidae</taxon>
        <taxon>Geodia</taxon>
    </lineage>
</organism>
<dbReference type="InterPro" id="IPR029047">
    <property type="entry name" value="HSP70_peptide-bd_sf"/>
</dbReference>
<dbReference type="GO" id="GO:0140662">
    <property type="term" value="F:ATP-dependent protein folding chaperone"/>
    <property type="evidence" value="ECO:0007669"/>
    <property type="project" value="InterPro"/>
</dbReference>
<evidence type="ECO:0000313" key="6">
    <source>
        <dbReference type="Proteomes" id="UP001174909"/>
    </source>
</evidence>
<dbReference type="SUPFAM" id="SSF100934">
    <property type="entry name" value="Heat shock protein 70kD (HSP70), C-terminal subdomain"/>
    <property type="match status" value="1"/>
</dbReference>
<dbReference type="PRINTS" id="PR00301">
    <property type="entry name" value="HEATSHOCK70"/>
</dbReference>
<feature type="region of interest" description="Disordered" evidence="4">
    <location>
        <begin position="437"/>
        <end position="466"/>
    </location>
</feature>
<dbReference type="SUPFAM" id="SSF53067">
    <property type="entry name" value="Actin-like ATPase domain"/>
    <property type="match status" value="2"/>
</dbReference>
<comment type="similarity">
    <text evidence="1">Belongs to the heat shock protein 70 family.</text>
</comment>
<sequence>MSKVIGIDLGTTNSCVAVLESGDARVIENTEGNRTTPSVVGFTKEGERPVGLVAKRQAITNPQNTIFSIKEVTKAVVTVPAYFNDAQRQATADAGKIAGLEVERIINEPTAASLAYGLQMKSTNGDTHLGGDDFDQAVIDWMAQEFLSSQGIDLRNDPMSMQPSDIEEVILVGGQTRMPKVQEAVQQLFGKEPHKGVNPDEVVAIGAAIQGGVLAGDEEVKDILLLDVTPLSLGIETLGGMFTRLIDKNTTIPTKKSNIFTTAENNQTSVDVHVLQGEREQAVYNKTIGRFRLSELPPAPRGMPQIEVTFDIDANGILNVSAKDTATGKEQKITITASSGLTDAEIDQMVKDAEAHAEEDQQKREEVETHNRADSMVYETEKNLKEFGDKVDDASKEKVNAAVARVKQALEAGNHAEIQSTTEELTQVWHEVSAQMYQQTAGADPGAAAGDPSAADATAEPADSDVVDAEYEVVDEDEKKDKS</sequence>
<dbReference type="Gene3D" id="3.30.420.40">
    <property type="match status" value="3"/>
</dbReference>
<reference evidence="5" key="1">
    <citation type="submission" date="2023-03" db="EMBL/GenBank/DDBJ databases">
        <authorList>
            <person name="Steffen K."/>
            <person name="Cardenas P."/>
        </authorList>
    </citation>
    <scope>NUCLEOTIDE SEQUENCE</scope>
</reference>
<dbReference type="FunFam" id="1.20.1270.10:FF:000001">
    <property type="entry name" value="Molecular chaperone DnaK"/>
    <property type="match status" value="1"/>
</dbReference>
<dbReference type="Proteomes" id="UP001174909">
    <property type="component" value="Unassembled WGS sequence"/>
</dbReference>
<accession>A0AA35TB79</accession>
<evidence type="ECO:0000313" key="5">
    <source>
        <dbReference type="EMBL" id="CAI8044803.1"/>
    </source>
</evidence>
<feature type="region of interest" description="Disordered" evidence="4">
    <location>
        <begin position="354"/>
        <end position="378"/>
    </location>
</feature>
<proteinExistence type="inferred from homology"/>
<dbReference type="EMBL" id="CASHTH010003423">
    <property type="protein sequence ID" value="CAI8044803.1"/>
    <property type="molecule type" value="Genomic_DNA"/>
</dbReference>
<dbReference type="PANTHER" id="PTHR19375">
    <property type="entry name" value="HEAT SHOCK PROTEIN 70KDA"/>
    <property type="match status" value="1"/>
</dbReference>
<dbReference type="Gene3D" id="1.20.1270.10">
    <property type="match status" value="1"/>
</dbReference>
<keyword evidence="2" id="KW-0547">Nucleotide-binding</keyword>
<evidence type="ECO:0000256" key="2">
    <source>
        <dbReference type="ARBA" id="ARBA00022741"/>
    </source>
</evidence>
<dbReference type="PROSITE" id="PS00297">
    <property type="entry name" value="HSP70_1"/>
    <property type="match status" value="1"/>
</dbReference>
<dbReference type="Gene3D" id="3.90.640.10">
    <property type="entry name" value="Actin, Chain A, domain 4"/>
    <property type="match status" value="1"/>
</dbReference>
<gene>
    <name evidence="5" type="ORF">GBAR_LOCUS24817</name>
</gene>
<dbReference type="PROSITE" id="PS01036">
    <property type="entry name" value="HSP70_3"/>
    <property type="match status" value="1"/>
</dbReference>
<dbReference type="Pfam" id="PF00012">
    <property type="entry name" value="HSP70"/>
    <property type="match status" value="2"/>
</dbReference>
<dbReference type="GO" id="GO:0005524">
    <property type="term" value="F:ATP binding"/>
    <property type="evidence" value="ECO:0007669"/>
    <property type="project" value="UniProtKB-KW"/>
</dbReference>
<dbReference type="Gene3D" id="2.60.34.10">
    <property type="entry name" value="Substrate Binding Domain Of DNAk, Chain A, domain 1"/>
    <property type="match status" value="1"/>
</dbReference>